<dbReference type="KEGG" id="nfl:COO91_09217"/>
<dbReference type="InterPro" id="IPR025669">
    <property type="entry name" value="AAA_dom"/>
</dbReference>
<dbReference type="CDD" id="cd02042">
    <property type="entry name" value="ParAB_family"/>
    <property type="match status" value="1"/>
</dbReference>
<geneLocation type="plasmid" evidence="3">
    <name>pnfsy03</name>
</geneLocation>
<evidence type="ECO:0000313" key="2">
    <source>
        <dbReference type="EMBL" id="AUB43061.1"/>
    </source>
</evidence>
<dbReference type="InterPro" id="IPR027417">
    <property type="entry name" value="P-loop_NTPase"/>
</dbReference>
<dbReference type="Gene3D" id="3.40.50.300">
    <property type="entry name" value="P-loop containing nucleotide triphosphate hydrolases"/>
    <property type="match status" value="1"/>
</dbReference>
<dbReference type="EMBL" id="CP024788">
    <property type="protein sequence ID" value="AUB43061.1"/>
    <property type="molecule type" value="Genomic_DNA"/>
</dbReference>
<protein>
    <submittedName>
        <fullName evidence="2">Cellulose biosynthesis protein BcsQ</fullName>
    </submittedName>
</protein>
<evidence type="ECO:0000313" key="3">
    <source>
        <dbReference type="Proteomes" id="UP000232003"/>
    </source>
</evidence>
<evidence type="ECO:0000259" key="1">
    <source>
        <dbReference type="Pfam" id="PF13614"/>
    </source>
</evidence>
<proteinExistence type="predicted"/>
<keyword evidence="2" id="KW-0614">Plasmid</keyword>
<keyword evidence="3" id="KW-1185">Reference proteome</keyword>
<dbReference type="RefSeq" id="WP_339382418.1">
    <property type="nucleotide sequence ID" value="NZ_CAWNNC010000004.1"/>
</dbReference>
<gene>
    <name evidence="2" type="ORF">COO91_09217</name>
</gene>
<feature type="domain" description="AAA" evidence="1">
    <location>
        <begin position="2"/>
        <end position="62"/>
    </location>
</feature>
<dbReference type="Proteomes" id="UP000232003">
    <property type="component" value="Plasmid pNFSY03"/>
</dbReference>
<organism evidence="2 3">
    <name type="scientific">Nostoc flagelliforme CCNUN1</name>
    <dbReference type="NCBI Taxonomy" id="2038116"/>
    <lineage>
        <taxon>Bacteria</taxon>
        <taxon>Bacillati</taxon>
        <taxon>Cyanobacteriota</taxon>
        <taxon>Cyanophyceae</taxon>
        <taxon>Nostocales</taxon>
        <taxon>Nostocaceae</taxon>
        <taxon>Nostoc</taxon>
    </lineage>
</organism>
<name>A0A2K8T5X1_9NOSO</name>
<dbReference type="InterPro" id="IPR050678">
    <property type="entry name" value="DNA_Partitioning_ATPase"/>
</dbReference>
<dbReference type="AlphaFoldDB" id="A0A2K8T5X1"/>
<accession>A0A2K8T5X1</accession>
<sequence length="73" mass="7677">MIIAVTNQKGGVAKTTSTIALSGLLAESSSCLVVDFDPQGNLTTGLGIKIQPGQMTAYEVLTVISKRYSIYVL</sequence>
<dbReference type="SUPFAM" id="SSF52540">
    <property type="entry name" value="P-loop containing nucleoside triphosphate hydrolases"/>
    <property type="match status" value="1"/>
</dbReference>
<reference evidence="2 3" key="1">
    <citation type="submission" date="2017-11" db="EMBL/GenBank/DDBJ databases">
        <title>Complete genome of a free-living desiccation-tolerant cyanobacterium and its photosynthetic adaptation to extreme terrestrial habitat.</title>
        <authorList>
            <person name="Shang J."/>
        </authorList>
    </citation>
    <scope>NUCLEOTIDE SEQUENCE [LARGE SCALE GENOMIC DNA]</scope>
    <source>
        <strain evidence="2 3">CCNUN1</strain>
        <plasmid evidence="3">pnfsy03</plasmid>
    </source>
</reference>
<dbReference type="PANTHER" id="PTHR13696">
    <property type="entry name" value="P-LOOP CONTAINING NUCLEOSIDE TRIPHOSPHATE HYDROLASE"/>
    <property type="match status" value="1"/>
</dbReference>
<dbReference type="Pfam" id="PF13614">
    <property type="entry name" value="AAA_31"/>
    <property type="match status" value="1"/>
</dbReference>
<dbReference type="PANTHER" id="PTHR13696:SF99">
    <property type="entry name" value="COBYRINIC ACID AC-DIAMIDE SYNTHASE"/>
    <property type="match status" value="1"/>
</dbReference>